<dbReference type="Proteomes" id="UP000290657">
    <property type="component" value="Unassembled WGS sequence"/>
</dbReference>
<dbReference type="RefSeq" id="WP_128994828.1">
    <property type="nucleotide sequence ID" value="NZ_PDKN01000001.1"/>
</dbReference>
<proteinExistence type="predicted"/>
<organism evidence="1 2">
    <name type="scientific">Candidatus Marinarcus aquaticus</name>
    <dbReference type="NCBI Taxonomy" id="2044504"/>
    <lineage>
        <taxon>Bacteria</taxon>
        <taxon>Pseudomonadati</taxon>
        <taxon>Campylobacterota</taxon>
        <taxon>Epsilonproteobacteria</taxon>
        <taxon>Campylobacterales</taxon>
        <taxon>Arcobacteraceae</taxon>
        <taxon>Candidatus Marinarcus</taxon>
    </lineage>
</organism>
<keyword evidence="2" id="KW-1185">Reference proteome</keyword>
<gene>
    <name evidence="1" type="ORF">CRV04_01390</name>
</gene>
<sequence length="90" mass="10335">MATIKEELTEVISQTMIPEVESYIEELHELLQEGKATDDDMSAIKEMESFLVELENILLAIKEDKISDEQAQEVHENIMQLLQESEKAQV</sequence>
<evidence type="ECO:0000313" key="1">
    <source>
        <dbReference type="EMBL" id="RXJ60694.1"/>
    </source>
</evidence>
<evidence type="ECO:0000313" key="2">
    <source>
        <dbReference type="Proteomes" id="UP000290657"/>
    </source>
</evidence>
<protein>
    <submittedName>
        <fullName evidence="1">Uncharacterized protein</fullName>
    </submittedName>
</protein>
<name>A0A4Q0XVN3_9BACT</name>
<dbReference type="EMBL" id="PDKN01000001">
    <property type="protein sequence ID" value="RXJ60694.1"/>
    <property type="molecule type" value="Genomic_DNA"/>
</dbReference>
<comment type="caution">
    <text evidence="1">The sequence shown here is derived from an EMBL/GenBank/DDBJ whole genome shotgun (WGS) entry which is preliminary data.</text>
</comment>
<reference evidence="1 2" key="1">
    <citation type="submission" date="2017-10" db="EMBL/GenBank/DDBJ databases">
        <title>Genomics of the genus Arcobacter.</title>
        <authorList>
            <person name="Perez-Cataluna A."/>
            <person name="Figueras M.J."/>
        </authorList>
    </citation>
    <scope>NUCLEOTIDE SEQUENCE [LARGE SCALE GENOMIC DNA]</scope>
    <source>
        <strain evidence="1 2">CECT 8987</strain>
    </source>
</reference>
<dbReference type="OrthoDB" id="5346405at2"/>
<dbReference type="AlphaFoldDB" id="A0A4Q0XVN3"/>
<accession>A0A4Q0XVN3</accession>